<comment type="caution">
    <text evidence="1">The sequence shown here is derived from an EMBL/GenBank/DDBJ whole genome shotgun (WGS) entry which is preliminary data.</text>
</comment>
<dbReference type="Proteomes" id="UP000599437">
    <property type="component" value="Unassembled WGS sequence"/>
</dbReference>
<proteinExistence type="predicted"/>
<name>A0ABQ3EDP3_9ACTN</name>
<keyword evidence="2" id="KW-1185">Reference proteome</keyword>
<accession>A0ABQ3EDP3</accession>
<evidence type="ECO:0000313" key="2">
    <source>
        <dbReference type="Proteomes" id="UP000599437"/>
    </source>
</evidence>
<organism evidence="1 2">
    <name type="scientific">Streptomyces chryseus</name>
    <dbReference type="NCBI Taxonomy" id="68186"/>
    <lineage>
        <taxon>Bacteria</taxon>
        <taxon>Bacillati</taxon>
        <taxon>Actinomycetota</taxon>
        <taxon>Actinomycetes</taxon>
        <taxon>Kitasatosporales</taxon>
        <taxon>Streptomycetaceae</taxon>
        <taxon>Streptomyces</taxon>
    </lineage>
</organism>
<reference evidence="2" key="1">
    <citation type="journal article" date="2019" name="Int. J. Syst. Evol. Microbiol.">
        <title>The Global Catalogue of Microorganisms (GCM) 10K type strain sequencing project: providing services to taxonomists for standard genome sequencing and annotation.</title>
        <authorList>
            <consortium name="The Broad Institute Genomics Platform"/>
            <consortium name="The Broad Institute Genome Sequencing Center for Infectious Disease"/>
            <person name="Wu L."/>
            <person name="Ma J."/>
        </authorList>
    </citation>
    <scope>NUCLEOTIDE SEQUENCE [LARGE SCALE GENOMIC DNA]</scope>
    <source>
        <strain evidence="2">JCM 4737</strain>
    </source>
</reference>
<gene>
    <name evidence="1" type="ORF">GCM10010346_62680</name>
</gene>
<sequence length="141" mass="15921">MRSPPPLAVGVVVGALTVAVQTFVVHQPDALPEVHSWYQAYQLERTRATIRELEQYEELERRRREAARVQSSWKIEPKRAGRPALPHRGACTAYQGHAGYLSELKAHCPGQPDIGPCRFTQCPCLRTRVLNGVINEYRYAA</sequence>
<evidence type="ECO:0000313" key="1">
    <source>
        <dbReference type="EMBL" id="GHB30766.1"/>
    </source>
</evidence>
<dbReference type="EMBL" id="BMVO01000038">
    <property type="protein sequence ID" value="GHB30766.1"/>
    <property type="molecule type" value="Genomic_DNA"/>
</dbReference>
<protein>
    <submittedName>
        <fullName evidence="1">Uncharacterized protein</fullName>
    </submittedName>
</protein>